<dbReference type="PIRSF" id="PIRSF006661">
    <property type="entry name" value="PP-lp_UCP006661"/>
    <property type="match status" value="1"/>
</dbReference>
<dbReference type="InterPro" id="IPR052188">
    <property type="entry name" value="Ni-pincer_cofactor_biosynth"/>
</dbReference>
<dbReference type="GO" id="GO:0016783">
    <property type="term" value="F:sulfurtransferase activity"/>
    <property type="evidence" value="ECO:0007669"/>
    <property type="project" value="InterPro"/>
</dbReference>
<dbReference type="SUPFAM" id="SSF52402">
    <property type="entry name" value="Adenine nucleotide alpha hydrolases-like"/>
    <property type="match status" value="1"/>
</dbReference>
<keyword evidence="2" id="KW-0808">Transferase</keyword>
<protein>
    <submittedName>
        <fullName evidence="2">ATP-dependent sacrificial sulfur transferase LarE</fullName>
    </submittedName>
</protein>
<reference evidence="2" key="2">
    <citation type="journal article" date="2021" name="PeerJ">
        <title>Extensive microbial diversity within the chicken gut microbiome revealed by metagenomics and culture.</title>
        <authorList>
            <person name="Gilroy R."/>
            <person name="Ravi A."/>
            <person name="Getino M."/>
            <person name="Pursley I."/>
            <person name="Horton D.L."/>
            <person name="Alikhan N.F."/>
            <person name="Baker D."/>
            <person name="Gharbi K."/>
            <person name="Hall N."/>
            <person name="Watson M."/>
            <person name="Adriaenssens E.M."/>
            <person name="Foster-Nyarko E."/>
            <person name="Jarju S."/>
            <person name="Secka A."/>
            <person name="Antonio M."/>
            <person name="Oren A."/>
            <person name="Chaudhuri R.R."/>
            <person name="La Ragione R."/>
            <person name="Hildebrand F."/>
            <person name="Pallen M.J."/>
        </authorList>
    </citation>
    <scope>NUCLEOTIDE SEQUENCE</scope>
    <source>
        <strain evidence="2">ChiSjej4B22-8148</strain>
    </source>
</reference>
<organism evidence="2 3">
    <name type="scientific">Candidatus Choladousia intestinavium</name>
    <dbReference type="NCBI Taxonomy" id="2840727"/>
    <lineage>
        <taxon>Bacteria</taxon>
        <taxon>Bacillati</taxon>
        <taxon>Bacillota</taxon>
        <taxon>Clostridia</taxon>
        <taxon>Lachnospirales</taxon>
        <taxon>Lachnospiraceae</taxon>
        <taxon>Lachnospiraceae incertae sedis</taxon>
        <taxon>Candidatus Choladousia</taxon>
    </lineage>
</organism>
<dbReference type="InterPro" id="IPR005232">
    <property type="entry name" value="LarE"/>
</dbReference>
<dbReference type="NCBIfam" id="TIGR00268">
    <property type="entry name" value="ATP-dependent sacrificial sulfur transferase LarE"/>
    <property type="match status" value="1"/>
</dbReference>
<sequence length="285" mass="31626">MSATNVSKNYSFLYDSLLQYFQANAPDGACIAYSGGVDSTLLLKAAVDAAKKTGHSVLALIAETQFHPHTDTESARERAAALGADCDVLIIDEFQDPSLMNNPVDRCYLCKKLLFQEILDTAASKGYTAVFDGTNKDDERQYRPGKRALKELHIKSPLLELGLTKQQVRGLSAALGLPTATSPSMPCMATRLPYGETLNRDLLARIYQGETLLRSLGFYNVRLRYHDPVLRIETDPESFSRLLTMRTTLARRLKNLGFPYITLDLEGFRSGSMDLMLDEALQESS</sequence>
<evidence type="ECO:0000256" key="1">
    <source>
        <dbReference type="PIRSR" id="PIRSR006661-1"/>
    </source>
</evidence>
<dbReference type="CDD" id="cd01990">
    <property type="entry name" value="LarE-like"/>
    <property type="match status" value="1"/>
</dbReference>
<gene>
    <name evidence="2" type="primary">larE</name>
    <name evidence="2" type="ORF">IAB31_05855</name>
</gene>
<feature type="active site" description="Nucleophile and sulfur donor" evidence="1">
    <location>
        <position position="187"/>
    </location>
</feature>
<dbReference type="EMBL" id="DVGK01000066">
    <property type="protein sequence ID" value="HIR13429.1"/>
    <property type="molecule type" value="Genomic_DNA"/>
</dbReference>
<dbReference type="Proteomes" id="UP000886757">
    <property type="component" value="Unassembled WGS sequence"/>
</dbReference>
<evidence type="ECO:0000313" key="2">
    <source>
        <dbReference type="EMBL" id="HIR13429.1"/>
    </source>
</evidence>
<proteinExistence type="predicted"/>
<comment type="caution">
    <text evidence="2">The sequence shown here is derived from an EMBL/GenBank/DDBJ whole genome shotgun (WGS) entry which is preliminary data.</text>
</comment>
<dbReference type="InterPro" id="IPR014729">
    <property type="entry name" value="Rossmann-like_a/b/a_fold"/>
</dbReference>
<dbReference type="PANTHER" id="PTHR43169:SF2">
    <property type="entry name" value="NAD_GMP SYNTHASE DOMAIN-CONTAINING PROTEIN"/>
    <property type="match status" value="1"/>
</dbReference>
<reference evidence="2" key="1">
    <citation type="submission" date="2020-10" db="EMBL/GenBank/DDBJ databases">
        <authorList>
            <person name="Gilroy R."/>
        </authorList>
    </citation>
    <scope>NUCLEOTIDE SEQUENCE</scope>
    <source>
        <strain evidence="2">ChiSjej4B22-8148</strain>
    </source>
</reference>
<dbReference type="Gene3D" id="3.40.50.620">
    <property type="entry name" value="HUPs"/>
    <property type="match status" value="1"/>
</dbReference>
<dbReference type="PANTHER" id="PTHR43169">
    <property type="entry name" value="EXSB FAMILY PROTEIN"/>
    <property type="match status" value="1"/>
</dbReference>
<accession>A0A9D1ACG5</accession>
<dbReference type="AlphaFoldDB" id="A0A9D1ACG5"/>
<evidence type="ECO:0000313" key="3">
    <source>
        <dbReference type="Proteomes" id="UP000886757"/>
    </source>
</evidence>
<name>A0A9D1ACG5_9FIRM</name>